<dbReference type="Gene3D" id="3.40.1170.10">
    <property type="entry name" value="DNA repair protein MutS, domain I"/>
    <property type="match status" value="1"/>
</dbReference>
<evidence type="ECO:0000256" key="11">
    <source>
        <dbReference type="SAM" id="Coils"/>
    </source>
</evidence>
<evidence type="ECO:0000256" key="9">
    <source>
        <dbReference type="HAMAP-Rule" id="MF_00096"/>
    </source>
</evidence>
<dbReference type="InterPro" id="IPR016151">
    <property type="entry name" value="DNA_mismatch_repair_MutS_N"/>
</dbReference>
<dbReference type="SUPFAM" id="SSF53150">
    <property type="entry name" value="DNA repair protein MutS, domain II"/>
    <property type="match status" value="1"/>
</dbReference>
<keyword evidence="7 9" id="KW-0234">DNA repair</keyword>
<dbReference type="GO" id="GO:0006298">
    <property type="term" value="P:mismatch repair"/>
    <property type="evidence" value="ECO:0007669"/>
    <property type="project" value="UniProtKB-UniRule"/>
</dbReference>
<comment type="caution">
    <text evidence="13">The sequence shown here is derived from an EMBL/GenBank/DDBJ whole genome shotgun (WGS) entry which is preliminary data.</text>
</comment>
<dbReference type="InterPro" id="IPR036187">
    <property type="entry name" value="DNA_mismatch_repair_MutS_sf"/>
</dbReference>
<evidence type="ECO:0000256" key="6">
    <source>
        <dbReference type="ARBA" id="ARBA00023125"/>
    </source>
</evidence>
<dbReference type="GO" id="GO:0140664">
    <property type="term" value="F:ATP-dependent DNA damage sensor activity"/>
    <property type="evidence" value="ECO:0007669"/>
    <property type="project" value="InterPro"/>
</dbReference>
<feature type="coiled-coil region" evidence="11">
    <location>
        <begin position="388"/>
        <end position="451"/>
    </location>
</feature>
<evidence type="ECO:0000256" key="2">
    <source>
        <dbReference type="ARBA" id="ARBA00021982"/>
    </source>
</evidence>
<dbReference type="PANTHER" id="PTHR11361">
    <property type="entry name" value="DNA MISMATCH REPAIR PROTEIN MUTS FAMILY MEMBER"/>
    <property type="match status" value="1"/>
</dbReference>
<feature type="binding site" evidence="9">
    <location>
        <begin position="617"/>
        <end position="624"/>
    </location>
    <ligand>
        <name>ATP</name>
        <dbReference type="ChEBI" id="CHEBI:30616"/>
    </ligand>
</feature>
<dbReference type="Gene3D" id="3.30.420.110">
    <property type="entry name" value="MutS, connector domain"/>
    <property type="match status" value="1"/>
</dbReference>
<dbReference type="Gene3D" id="1.10.1420.10">
    <property type="match status" value="2"/>
</dbReference>
<dbReference type="AlphaFoldDB" id="A0A9D0YRV4"/>
<evidence type="ECO:0000259" key="12">
    <source>
        <dbReference type="PROSITE" id="PS00486"/>
    </source>
</evidence>
<dbReference type="InterPro" id="IPR017261">
    <property type="entry name" value="DNA_mismatch_repair_MutS/MSH"/>
</dbReference>
<dbReference type="Pfam" id="PF05192">
    <property type="entry name" value="MutS_III"/>
    <property type="match status" value="1"/>
</dbReference>
<evidence type="ECO:0000313" key="13">
    <source>
        <dbReference type="EMBL" id="HIP98597.1"/>
    </source>
</evidence>
<feature type="domain" description="DNA mismatch repair proteins mutS family" evidence="12">
    <location>
        <begin position="691"/>
        <end position="707"/>
    </location>
</feature>
<dbReference type="InterPro" id="IPR005748">
    <property type="entry name" value="DNA_mismatch_repair_MutS"/>
</dbReference>
<dbReference type="NCBIfam" id="TIGR01070">
    <property type="entry name" value="mutS1"/>
    <property type="match status" value="1"/>
</dbReference>
<dbReference type="HAMAP" id="MF_00096">
    <property type="entry name" value="MutS"/>
    <property type="match status" value="1"/>
</dbReference>
<keyword evidence="4 9" id="KW-0227">DNA damage</keyword>
<dbReference type="SMART" id="SM00533">
    <property type="entry name" value="MUTSd"/>
    <property type="match status" value="1"/>
</dbReference>
<dbReference type="SMART" id="SM00534">
    <property type="entry name" value="MUTSac"/>
    <property type="match status" value="1"/>
</dbReference>
<dbReference type="SUPFAM" id="SSF55271">
    <property type="entry name" value="DNA repair protein MutS, domain I"/>
    <property type="match status" value="1"/>
</dbReference>
<dbReference type="SUPFAM" id="SSF48334">
    <property type="entry name" value="DNA repair protein MutS, domain III"/>
    <property type="match status" value="1"/>
</dbReference>
<dbReference type="Pfam" id="PF05190">
    <property type="entry name" value="MutS_IV"/>
    <property type="match status" value="1"/>
</dbReference>
<name>A0A9D0YRV4_AQUAO</name>
<dbReference type="InterPro" id="IPR027417">
    <property type="entry name" value="P-loop_NTPase"/>
</dbReference>
<dbReference type="InterPro" id="IPR007860">
    <property type="entry name" value="DNA_mmatch_repair_MutS_con_dom"/>
</dbReference>
<dbReference type="PROSITE" id="PS00486">
    <property type="entry name" value="DNA_MISMATCH_REPAIR_2"/>
    <property type="match status" value="1"/>
</dbReference>
<dbReference type="InterPro" id="IPR036678">
    <property type="entry name" value="MutS_con_dom_sf"/>
</dbReference>
<gene>
    <name evidence="9 13" type="primary">mutS</name>
    <name evidence="13" type="ORF">EYH37_04460</name>
</gene>
<dbReference type="SUPFAM" id="SSF52540">
    <property type="entry name" value="P-loop containing nucleoside triphosphate hydrolases"/>
    <property type="match status" value="1"/>
</dbReference>
<evidence type="ECO:0000256" key="4">
    <source>
        <dbReference type="ARBA" id="ARBA00022763"/>
    </source>
</evidence>
<dbReference type="InterPro" id="IPR000432">
    <property type="entry name" value="DNA_mismatch_repair_MutS_C"/>
</dbReference>
<organism evidence="13 14">
    <name type="scientific">Aquifex aeolicus</name>
    <dbReference type="NCBI Taxonomy" id="63363"/>
    <lineage>
        <taxon>Bacteria</taxon>
        <taxon>Pseudomonadati</taxon>
        <taxon>Aquificota</taxon>
        <taxon>Aquificia</taxon>
        <taxon>Aquificales</taxon>
        <taxon>Aquificaceae</taxon>
        <taxon>Aquifex</taxon>
    </lineage>
</organism>
<feature type="coiled-coil region" evidence="11">
    <location>
        <begin position="502"/>
        <end position="529"/>
    </location>
</feature>
<dbReference type="FunFam" id="3.40.50.300:FF:000870">
    <property type="entry name" value="MutS protein homolog 4"/>
    <property type="match status" value="1"/>
</dbReference>
<dbReference type="InterPro" id="IPR007861">
    <property type="entry name" value="DNA_mismatch_repair_MutS_clamp"/>
</dbReference>
<dbReference type="InterPro" id="IPR007695">
    <property type="entry name" value="DNA_mismatch_repair_MutS-lik_N"/>
</dbReference>
<proteinExistence type="inferred from homology"/>
<accession>A0A9D0YRV4</accession>
<comment type="similarity">
    <text evidence="1 9 10">Belongs to the DNA mismatch repair MutS family.</text>
</comment>
<dbReference type="NCBIfam" id="NF003810">
    <property type="entry name" value="PRK05399.1"/>
    <property type="match status" value="1"/>
</dbReference>
<dbReference type="GO" id="GO:0005524">
    <property type="term" value="F:ATP binding"/>
    <property type="evidence" value="ECO:0007669"/>
    <property type="project" value="UniProtKB-UniRule"/>
</dbReference>
<keyword evidence="11" id="KW-0175">Coiled coil</keyword>
<dbReference type="InterPro" id="IPR007696">
    <property type="entry name" value="DNA_mismatch_repair_MutS_core"/>
</dbReference>
<dbReference type="PANTHER" id="PTHR11361:SF34">
    <property type="entry name" value="DNA MISMATCH REPAIR PROTEIN MSH1, MITOCHONDRIAL"/>
    <property type="match status" value="1"/>
</dbReference>
<evidence type="ECO:0000256" key="7">
    <source>
        <dbReference type="ARBA" id="ARBA00023204"/>
    </source>
</evidence>
<keyword evidence="5 9" id="KW-0067">ATP-binding</keyword>
<protein>
    <recommendedName>
        <fullName evidence="2 9">DNA mismatch repair protein MutS</fullName>
    </recommendedName>
</protein>
<dbReference type="GO" id="GO:0003684">
    <property type="term" value="F:damaged DNA binding"/>
    <property type="evidence" value="ECO:0007669"/>
    <property type="project" value="UniProtKB-UniRule"/>
</dbReference>
<sequence>MVKVKENLTPMLAQYHSIKAQYPDAILLFRLGDFYETFYEDAKIVSKVLNIVLTSRPAGKNKRIPMAGIPHHALNSYVHKLIHSGYKVAICEQIEDPSKAKGIVRREVVRVITPGTFFERETTGIVSLFPTGKKWAFGYLNLAVGEFLGAVLPKEEVFNIIAKLQPTEVLLPKENPSLEGEIKPLLREVYFTKLPKEEFFGETAKREFLKHFSIPTLRVLNFESEEVLPALASLLKYAKVTQKGFMPFVKRPKPYTGEIYAKVDLKAQKALELLESLEGKKSHSLFGVLDKTLTGMGRRRLKFYIVHPYKDVERIKKTQDAVEELVKNGELRRELRNLLEKAYDMERLVSKISSAIANAKDLVMLKESLFIAKEIKELLLKKAQRPLLRELAENMEELAEVAQDIDRTLVDDPPYQVKEGGLIKEGVDPYLDELRSIRDNAQDWLKRYREELRRKTGIASLKIGFNKVMGFFIEITKPNLRYVQELIEKGVLKRRQTLTNSERFITKELQEFEEKYLSAEEKIKALEYKLFTELRERVLQKVDKIGNTAGILGELDYLQSLAEVATENFWVKPQVEAEGIETYIQGGRHPVIEKHKRVYIPNDTRFTGKERLLIVTGPNAAGKSSYIRQVAIIFLLTQMGSFVPAEKARIAVADAIFTRVGSGDLLALGISTFMNEMYEVANILNNATEKSLIILDEVGRGTATYDGIAVATAVAEYIARGIKARTLFATHYYELTRLEGQVEGVVNYHMEVKENEDGSVEFLYTLKRGASSKSFGVAVAKMAGLPNKVVERAKQILELLEGERERKLTEQSKPKKPYAKPLVKRVETKTPNVESEIVKILKDIDIAKTTPLEALIKLAQLKEMVK</sequence>
<evidence type="ECO:0000256" key="10">
    <source>
        <dbReference type="RuleBase" id="RU003756"/>
    </source>
</evidence>
<evidence type="ECO:0000256" key="1">
    <source>
        <dbReference type="ARBA" id="ARBA00006271"/>
    </source>
</evidence>
<keyword evidence="6 9" id="KW-0238">DNA-binding</keyword>
<evidence type="ECO:0000256" key="8">
    <source>
        <dbReference type="ARBA" id="ARBA00024647"/>
    </source>
</evidence>
<comment type="function">
    <text evidence="8 9">This protein is involved in the repair of mismatches in DNA. It is possible that it carries out the mismatch recognition step. This protein has a weak ATPase activity.</text>
</comment>
<evidence type="ECO:0000313" key="14">
    <source>
        <dbReference type="Proteomes" id="UP000606463"/>
    </source>
</evidence>
<dbReference type="Pfam" id="PF01624">
    <property type="entry name" value="MutS_I"/>
    <property type="match status" value="1"/>
</dbReference>
<dbReference type="Gene3D" id="3.40.50.300">
    <property type="entry name" value="P-loop containing nucleotide triphosphate hydrolases"/>
    <property type="match status" value="1"/>
</dbReference>
<dbReference type="Pfam" id="PF05188">
    <property type="entry name" value="MutS_II"/>
    <property type="match status" value="1"/>
</dbReference>
<dbReference type="GO" id="GO:0030983">
    <property type="term" value="F:mismatched DNA binding"/>
    <property type="evidence" value="ECO:0007669"/>
    <property type="project" value="InterPro"/>
</dbReference>
<evidence type="ECO:0000256" key="5">
    <source>
        <dbReference type="ARBA" id="ARBA00022840"/>
    </source>
</evidence>
<reference evidence="13" key="1">
    <citation type="journal article" date="2020" name="ISME J.">
        <title>Gammaproteobacteria mediating utilization of methyl-, sulfur- and petroleum organic compounds in deep ocean hydrothermal plumes.</title>
        <authorList>
            <person name="Zhou Z."/>
            <person name="Liu Y."/>
            <person name="Pan J."/>
            <person name="Cron B.R."/>
            <person name="Toner B.M."/>
            <person name="Anantharaman K."/>
            <person name="Breier J.A."/>
            <person name="Dick G.J."/>
            <person name="Li M."/>
        </authorList>
    </citation>
    <scope>NUCLEOTIDE SEQUENCE</scope>
    <source>
        <strain evidence="13">SZUA-1501</strain>
    </source>
</reference>
<dbReference type="PIRSF" id="PIRSF037677">
    <property type="entry name" value="DNA_mis_repair_Msh6"/>
    <property type="match status" value="1"/>
</dbReference>
<dbReference type="Pfam" id="PF00488">
    <property type="entry name" value="MutS_V"/>
    <property type="match status" value="1"/>
</dbReference>
<dbReference type="Proteomes" id="UP000606463">
    <property type="component" value="Unassembled WGS sequence"/>
</dbReference>
<dbReference type="GO" id="GO:0005829">
    <property type="term" value="C:cytosol"/>
    <property type="evidence" value="ECO:0007669"/>
    <property type="project" value="TreeGrafter"/>
</dbReference>
<dbReference type="FunFam" id="3.40.1170.10:FF:000001">
    <property type="entry name" value="DNA mismatch repair protein MutS"/>
    <property type="match status" value="1"/>
</dbReference>
<evidence type="ECO:0000256" key="3">
    <source>
        <dbReference type="ARBA" id="ARBA00022741"/>
    </source>
</evidence>
<dbReference type="EMBL" id="DQVE01000047">
    <property type="protein sequence ID" value="HIP98597.1"/>
    <property type="molecule type" value="Genomic_DNA"/>
</dbReference>
<keyword evidence="3 9" id="KW-0547">Nucleotide-binding</keyword>
<dbReference type="InterPro" id="IPR045076">
    <property type="entry name" value="MutS"/>
</dbReference>